<dbReference type="EMBL" id="REGN01012316">
    <property type="protein sequence ID" value="RMZ95986.1"/>
    <property type="molecule type" value="Genomic_DNA"/>
</dbReference>
<evidence type="ECO:0000313" key="2">
    <source>
        <dbReference type="Proteomes" id="UP000276133"/>
    </source>
</evidence>
<gene>
    <name evidence="1" type="ORF">BpHYR1_013735</name>
</gene>
<accession>A0A3M7PA61</accession>
<name>A0A3M7PA61_BRAPC</name>
<dbReference type="Proteomes" id="UP000276133">
    <property type="component" value="Unassembled WGS sequence"/>
</dbReference>
<sequence length="65" mass="7670">MEKNNFELNSFFSEYFLMACKIQKIAEAELSNLGKKFIHVFRIEKIDLKRTSQSPLLKQVFNTVL</sequence>
<comment type="caution">
    <text evidence="1">The sequence shown here is derived from an EMBL/GenBank/DDBJ whole genome shotgun (WGS) entry which is preliminary data.</text>
</comment>
<protein>
    <submittedName>
        <fullName evidence="1">Uncharacterized protein</fullName>
    </submittedName>
</protein>
<proteinExistence type="predicted"/>
<evidence type="ECO:0000313" key="1">
    <source>
        <dbReference type="EMBL" id="RMZ95986.1"/>
    </source>
</evidence>
<dbReference type="AlphaFoldDB" id="A0A3M7PA61"/>
<keyword evidence="2" id="KW-1185">Reference proteome</keyword>
<organism evidence="1 2">
    <name type="scientific">Brachionus plicatilis</name>
    <name type="common">Marine rotifer</name>
    <name type="synonym">Brachionus muelleri</name>
    <dbReference type="NCBI Taxonomy" id="10195"/>
    <lineage>
        <taxon>Eukaryota</taxon>
        <taxon>Metazoa</taxon>
        <taxon>Spiralia</taxon>
        <taxon>Gnathifera</taxon>
        <taxon>Rotifera</taxon>
        <taxon>Eurotatoria</taxon>
        <taxon>Monogononta</taxon>
        <taxon>Pseudotrocha</taxon>
        <taxon>Ploima</taxon>
        <taxon>Brachionidae</taxon>
        <taxon>Brachionus</taxon>
    </lineage>
</organism>
<reference evidence="1 2" key="1">
    <citation type="journal article" date="2018" name="Sci. Rep.">
        <title>Genomic signatures of local adaptation to the degree of environmental predictability in rotifers.</title>
        <authorList>
            <person name="Franch-Gras L."/>
            <person name="Hahn C."/>
            <person name="Garcia-Roger E.M."/>
            <person name="Carmona M.J."/>
            <person name="Serra M."/>
            <person name="Gomez A."/>
        </authorList>
    </citation>
    <scope>NUCLEOTIDE SEQUENCE [LARGE SCALE GENOMIC DNA]</scope>
    <source>
        <strain evidence="1">HYR1</strain>
    </source>
</reference>